<sequence length="321" mass="35683">MLDFDQLPSDFVEALDLLNDELTRLVPVRYKEDSGGEHTFDHPASISVLDTDNCSRLWGASSHEETSRWAGNTPSLSHPLPTPYPFSVNANRDTPHLLQRPRTLHDKNGAGSPPRPEHPFNILAMSLPAAAIIAPVPQAQAQNTPTSIPSTYQPHVQQRPSDLEAPSAPLLFRHRLTAVLQATGGPKPYSRPQASFHPRHHSSLNTLGLASPVENIKSCRQDLHFMSDESTVVKFSPSFSEKLTGYSRLSLVPIPLIIGHLHFRNLKNHLLASGMLFYGHAKALGIRRRETYSEDLTPKIKVKLQIKRSPAFNNVSMLDDF</sequence>
<keyword evidence="2" id="KW-1185">Reference proteome</keyword>
<name>A0A9P6E5E7_9AGAR</name>
<protein>
    <submittedName>
        <fullName evidence="1">Uncharacterized protein</fullName>
    </submittedName>
</protein>
<reference evidence="1" key="1">
    <citation type="submission" date="2020-11" db="EMBL/GenBank/DDBJ databases">
        <authorList>
            <consortium name="DOE Joint Genome Institute"/>
            <person name="Ahrendt S."/>
            <person name="Riley R."/>
            <person name="Andreopoulos W."/>
            <person name="Labutti K."/>
            <person name="Pangilinan J."/>
            <person name="Ruiz-Duenas F.J."/>
            <person name="Barrasa J.M."/>
            <person name="Sanchez-Garcia M."/>
            <person name="Camarero S."/>
            <person name="Miyauchi S."/>
            <person name="Serrano A."/>
            <person name="Linde D."/>
            <person name="Babiker R."/>
            <person name="Drula E."/>
            <person name="Ayuso-Fernandez I."/>
            <person name="Pacheco R."/>
            <person name="Padilla G."/>
            <person name="Ferreira P."/>
            <person name="Barriuso J."/>
            <person name="Kellner H."/>
            <person name="Castanera R."/>
            <person name="Alfaro M."/>
            <person name="Ramirez L."/>
            <person name="Pisabarro A.G."/>
            <person name="Kuo A."/>
            <person name="Tritt A."/>
            <person name="Lipzen A."/>
            <person name="He G."/>
            <person name="Yan M."/>
            <person name="Ng V."/>
            <person name="Cullen D."/>
            <person name="Martin F."/>
            <person name="Rosso M.-N."/>
            <person name="Henrissat B."/>
            <person name="Hibbett D."/>
            <person name="Martinez A.T."/>
            <person name="Grigoriev I.V."/>
        </authorList>
    </citation>
    <scope>NUCLEOTIDE SEQUENCE</scope>
    <source>
        <strain evidence="1">CBS 506.95</strain>
    </source>
</reference>
<comment type="caution">
    <text evidence="1">The sequence shown here is derived from an EMBL/GenBank/DDBJ whole genome shotgun (WGS) entry which is preliminary data.</text>
</comment>
<dbReference type="Proteomes" id="UP000807306">
    <property type="component" value="Unassembled WGS sequence"/>
</dbReference>
<dbReference type="AlphaFoldDB" id="A0A9P6E5E7"/>
<evidence type="ECO:0000313" key="1">
    <source>
        <dbReference type="EMBL" id="KAF9522763.1"/>
    </source>
</evidence>
<evidence type="ECO:0000313" key="2">
    <source>
        <dbReference type="Proteomes" id="UP000807306"/>
    </source>
</evidence>
<dbReference type="EMBL" id="MU157935">
    <property type="protein sequence ID" value="KAF9522763.1"/>
    <property type="molecule type" value="Genomic_DNA"/>
</dbReference>
<organism evidence="1 2">
    <name type="scientific">Crepidotus variabilis</name>
    <dbReference type="NCBI Taxonomy" id="179855"/>
    <lineage>
        <taxon>Eukaryota</taxon>
        <taxon>Fungi</taxon>
        <taxon>Dikarya</taxon>
        <taxon>Basidiomycota</taxon>
        <taxon>Agaricomycotina</taxon>
        <taxon>Agaricomycetes</taxon>
        <taxon>Agaricomycetidae</taxon>
        <taxon>Agaricales</taxon>
        <taxon>Agaricineae</taxon>
        <taxon>Crepidotaceae</taxon>
        <taxon>Crepidotus</taxon>
    </lineage>
</organism>
<proteinExistence type="predicted"/>
<accession>A0A9P6E5E7</accession>
<gene>
    <name evidence="1" type="ORF">CPB83DRAFT_840252</name>
</gene>